<evidence type="ECO:0000313" key="2">
    <source>
        <dbReference type="Proteomes" id="UP000242146"/>
    </source>
</evidence>
<dbReference type="Proteomes" id="UP000242146">
    <property type="component" value="Unassembled WGS sequence"/>
</dbReference>
<name>A0A1X2GY51_9FUNG</name>
<evidence type="ECO:0000313" key="1">
    <source>
        <dbReference type="EMBL" id="ORX63018.1"/>
    </source>
</evidence>
<dbReference type="AlphaFoldDB" id="A0A1X2GY51"/>
<accession>A0A1X2GY51</accession>
<dbReference type="OrthoDB" id="2306559at2759"/>
<protein>
    <submittedName>
        <fullName evidence="1">Uncharacterized protein</fullName>
    </submittedName>
</protein>
<sequence>MELEKRDMTIPIHGVLDKLEHCNGTRQDLIHRLRTNRKPIRLIVLDYAGLSTDFGDIQKYEQIVEVVVDLDFGFDLISRQDILNVMNLPCVPSHKTYHHFIFFSHMHTQLLFTYGP</sequence>
<keyword evidence="2" id="KW-1185">Reference proteome</keyword>
<proteinExistence type="predicted"/>
<comment type="caution">
    <text evidence="1">The sequence shown here is derived from an EMBL/GenBank/DDBJ whole genome shotgun (WGS) entry which is preliminary data.</text>
</comment>
<reference evidence="1 2" key="1">
    <citation type="submission" date="2016-07" db="EMBL/GenBank/DDBJ databases">
        <title>Pervasive Adenine N6-methylation of Active Genes in Fungi.</title>
        <authorList>
            <consortium name="DOE Joint Genome Institute"/>
            <person name="Mondo S.J."/>
            <person name="Dannebaum R.O."/>
            <person name="Kuo R.C."/>
            <person name="Labutti K."/>
            <person name="Haridas S."/>
            <person name="Kuo A."/>
            <person name="Salamov A."/>
            <person name="Ahrendt S.R."/>
            <person name="Lipzen A."/>
            <person name="Sullivan W."/>
            <person name="Andreopoulos W.B."/>
            <person name="Clum A."/>
            <person name="Lindquist E."/>
            <person name="Daum C."/>
            <person name="Ramamoorthy G.K."/>
            <person name="Gryganskyi A."/>
            <person name="Culley D."/>
            <person name="Magnuson J.K."/>
            <person name="James T.Y."/>
            <person name="O'Malley M.A."/>
            <person name="Stajich J.E."/>
            <person name="Spatafora J.W."/>
            <person name="Visel A."/>
            <person name="Grigoriev I.V."/>
        </authorList>
    </citation>
    <scope>NUCLEOTIDE SEQUENCE [LARGE SCALE GENOMIC DNA]</scope>
    <source>
        <strain evidence="1 2">NRRL 3301</strain>
    </source>
</reference>
<organism evidence="1 2">
    <name type="scientific">Hesseltinella vesiculosa</name>
    <dbReference type="NCBI Taxonomy" id="101127"/>
    <lineage>
        <taxon>Eukaryota</taxon>
        <taxon>Fungi</taxon>
        <taxon>Fungi incertae sedis</taxon>
        <taxon>Mucoromycota</taxon>
        <taxon>Mucoromycotina</taxon>
        <taxon>Mucoromycetes</taxon>
        <taxon>Mucorales</taxon>
        <taxon>Cunninghamellaceae</taxon>
        <taxon>Hesseltinella</taxon>
    </lineage>
</organism>
<dbReference type="EMBL" id="MCGT01000001">
    <property type="protein sequence ID" value="ORX63018.1"/>
    <property type="molecule type" value="Genomic_DNA"/>
</dbReference>
<gene>
    <name evidence="1" type="ORF">DM01DRAFT_1331112</name>
</gene>